<evidence type="ECO:0000256" key="3">
    <source>
        <dbReference type="ARBA" id="ARBA00047831"/>
    </source>
</evidence>
<comment type="catalytic activity">
    <reaction evidence="3 4">
        <text>spectinomycin + ATP = 9-O-adenylylspectinomycin + diphosphate</text>
        <dbReference type="Rhea" id="RHEA:63228"/>
        <dbReference type="ChEBI" id="CHEBI:30616"/>
        <dbReference type="ChEBI" id="CHEBI:33019"/>
        <dbReference type="ChEBI" id="CHEBI:146260"/>
        <dbReference type="ChEBI" id="CHEBI:146261"/>
    </reaction>
</comment>
<dbReference type="Proteomes" id="UP000182945">
    <property type="component" value="Chromosome"/>
</dbReference>
<dbReference type="GO" id="GO:0046677">
    <property type="term" value="P:response to antibiotic"/>
    <property type="evidence" value="ECO:0007669"/>
    <property type="project" value="UniProtKB-KW"/>
</dbReference>
<dbReference type="SUPFAM" id="SSF81301">
    <property type="entry name" value="Nucleotidyltransferase"/>
    <property type="match status" value="1"/>
</dbReference>
<reference evidence="7 8" key="1">
    <citation type="submission" date="2016-11" db="EMBL/GenBank/DDBJ databases">
        <title>Complete genome sequencing of Virgibacillus halodenitrificans PDB-F2.</title>
        <authorList>
            <person name="Sun Z."/>
            <person name="Zhou Y."/>
            <person name="Li H."/>
        </authorList>
    </citation>
    <scope>NUCLEOTIDE SEQUENCE [LARGE SCALE GENOMIC DNA]</scope>
    <source>
        <strain evidence="7 8">PDB-F2</strain>
    </source>
</reference>
<keyword evidence="4" id="KW-0547">Nucleotide-binding</keyword>
<dbReference type="InterPro" id="IPR043519">
    <property type="entry name" value="NT_sf"/>
</dbReference>
<evidence type="ECO:0000256" key="1">
    <source>
        <dbReference type="ARBA" id="ARBA00022679"/>
    </source>
</evidence>
<name>A0AAC9NKC2_VIRHA</name>
<dbReference type="KEGG" id="vhl:BME96_04880"/>
<evidence type="ECO:0000313" key="8">
    <source>
        <dbReference type="Proteomes" id="UP000182945"/>
    </source>
</evidence>
<evidence type="ECO:0000256" key="4">
    <source>
        <dbReference type="PIRNR" id="PIRNR000819"/>
    </source>
</evidence>
<proteinExistence type="predicted"/>
<keyword evidence="4" id="KW-0548">Nucleotidyltransferase</keyword>
<dbReference type="CDD" id="cd05403">
    <property type="entry name" value="NT_KNTase_like"/>
    <property type="match status" value="1"/>
</dbReference>
<dbReference type="InterPro" id="IPR025184">
    <property type="entry name" value="AadA_C"/>
</dbReference>
<dbReference type="InterPro" id="IPR002934">
    <property type="entry name" value="Polymerase_NTP_transf_dom"/>
</dbReference>
<dbReference type="RefSeq" id="WP_071648465.1">
    <property type="nucleotide sequence ID" value="NZ_CP017962.1"/>
</dbReference>
<evidence type="ECO:0000259" key="6">
    <source>
        <dbReference type="Pfam" id="PF13427"/>
    </source>
</evidence>
<evidence type="ECO:0000259" key="5">
    <source>
        <dbReference type="Pfam" id="PF01909"/>
    </source>
</evidence>
<feature type="domain" description="Polymerase nucleotidyl transferase" evidence="5">
    <location>
        <begin position="20"/>
        <end position="70"/>
    </location>
</feature>
<dbReference type="GO" id="GO:0070566">
    <property type="term" value="F:adenylyltransferase activity"/>
    <property type="evidence" value="ECO:0007669"/>
    <property type="project" value="InterPro"/>
</dbReference>
<evidence type="ECO:0000313" key="7">
    <source>
        <dbReference type="EMBL" id="APC47544.1"/>
    </source>
</evidence>
<dbReference type="EMBL" id="CP017962">
    <property type="protein sequence ID" value="APC47544.1"/>
    <property type="molecule type" value="Genomic_DNA"/>
</dbReference>
<evidence type="ECO:0000256" key="2">
    <source>
        <dbReference type="ARBA" id="ARBA00023251"/>
    </source>
</evidence>
<dbReference type="PIRSF" id="PIRSF000819">
    <property type="entry name" value="Streptomycin_3-adenylyltransf"/>
    <property type="match status" value="1"/>
</dbReference>
<sequence length="252" mass="29451">MEEQLFINEFVFSCERHLQQNLIGVYLHGSLAMGCYNPQTSDIDLLVVVKKRLTADTRKKLIEEILLLEEKYYSCHLEMSVILEEQAKQPHYPTPFDLHYSKEHKTKYVEYPNYSCSDGFDSDLVAHMMITYYRGKMLYGKEIHQVFSPIKQEYYIAACLLDVNDSRWKIREKPVYYSLNLCRMLYFLREGIIASKQEGGEWALNILPGKYLNLVGTCLTVYNGQQQEMEIDEIEATNFAVYMLKQIDNGGI</sequence>
<keyword evidence="4" id="KW-0067">ATP-binding</keyword>
<accession>A0AAC9NKC2</accession>
<gene>
    <name evidence="7" type="ORF">BME96_04880</name>
</gene>
<feature type="domain" description="Adenylyltransferase AadA C-terminal" evidence="6">
    <location>
        <begin position="145"/>
        <end position="245"/>
    </location>
</feature>
<dbReference type="InterPro" id="IPR024172">
    <property type="entry name" value="AadA/Aad9"/>
</dbReference>
<keyword evidence="2 4" id="KW-0046">Antibiotic resistance</keyword>
<dbReference type="Gene3D" id="3.30.460.10">
    <property type="entry name" value="Beta Polymerase, domain 2"/>
    <property type="match status" value="1"/>
</dbReference>
<dbReference type="GO" id="GO:0005524">
    <property type="term" value="F:ATP binding"/>
    <property type="evidence" value="ECO:0007669"/>
    <property type="project" value="UniProtKB-KW"/>
</dbReference>
<dbReference type="GeneID" id="71513720"/>
<dbReference type="Pfam" id="PF01909">
    <property type="entry name" value="NTP_transf_2"/>
    <property type="match status" value="1"/>
</dbReference>
<protein>
    <recommendedName>
        <fullName evidence="4">Spectinomycin 9-adenylyltransferase</fullName>
    </recommendedName>
</protein>
<keyword evidence="1 4" id="KW-0808">Transferase</keyword>
<dbReference type="Pfam" id="PF13427">
    <property type="entry name" value="AadA_C"/>
    <property type="match status" value="1"/>
</dbReference>
<dbReference type="AlphaFoldDB" id="A0AAC9NKC2"/>
<organism evidence="7 8">
    <name type="scientific">Virgibacillus halodenitrificans</name>
    <name type="common">Bacillus halodenitrificans</name>
    <dbReference type="NCBI Taxonomy" id="1482"/>
    <lineage>
        <taxon>Bacteria</taxon>
        <taxon>Bacillati</taxon>
        <taxon>Bacillota</taxon>
        <taxon>Bacilli</taxon>
        <taxon>Bacillales</taxon>
        <taxon>Bacillaceae</taxon>
        <taxon>Virgibacillus</taxon>
    </lineage>
</organism>